<evidence type="ECO:0000313" key="2">
    <source>
        <dbReference type="Proteomes" id="UP000185024"/>
    </source>
</evidence>
<name>A0A0D7V3R8_9GAMM</name>
<dbReference type="GeneID" id="97275394"/>
<dbReference type="RefSeq" id="WP_044628276.1">
    <property type="nucleotide sequence ID" value="NZ_BJOI01000002.1"/>
</dbReference>
<dbReference type="EMBL" id="FSQX01000001">
    <property type="protein sequence ID" value="SIN64442.1"/>
    <property type="molecule type" value="Genomic_DNA"/>
</dbReference>
<sequence length="79" mass="9100">MDQPVHHFSELFEQLGLRSDAESIERFIQRHSPLPKEMPLADAPCWNEGQADFLREAVEEDADWAEVVDHLDASMHKAE</sequence>
<gene>
    <name evidence="1" type="ORF">SAMN05878438_1532</name>
</gene>
<dbReference type="InterPro" id="IPR038086">
    <property type="entry name" value="DUF2789_sf"/>
</dbReference>
<dbReference type="PATRIC" id="fig|29570.3.peg.170"/>
<accession>A0A0D7V3R8</accession>
<dbReference type="InterPro" id="IPR021250">
    <property type="entry name" value="DUF2789"/>
</dbReference>
<evidence type="ECO:0000313" key="1">
    <source>
        <dbReference type="EMBL" id="SIN64442.1"/>
    </source>
</evidence>
<dbReference type="Gene3D" id="1.10.10.1130">
    <property type="entry name" value="Uncharacterised protein PF10982, DUF2789"/>
    <property type="match status" value="1"/>
</dbReference>
<dbReference type="OrthoDB" id="5828847at2"/>
<dbReference type="Proteomes" id="UP000185024">
    <property type="component" value="Unassembled WGS sequence"/>
</dbReference>
<dbReference type="Pfam" id="PF10982">
    <property type="entry name" value="DUF2789"/>
    <property type="match status" value="1"/>
</dbReference>
<reference evidence="1 2" key="1">
    <citation type="submission" date="2016-11" db="EMBL/GenBank/DDBJ databases">
        <authorList>
            <person name="Jaros S."/>
            <person name="Januszkiewicz K."/>
            <person name="Wedrychowicz H."/>
        </authorList>
    </citation>
    <scope>NUCLEOTIDE SEQUENCE [LARGE SCALE GENOMIC DNA]</scope>
    <source>
        <strain evidence="1 2">ACAM 239</strain>
    </source>
</reference>
<proteinExistence type="predicted"/>
<evidence type="ECO:0008006" key="3">
    <source>
        <dbReference type="Google" id="ProtNLM"/>
    </source>
</evidence>
<protein>
    <recommendedName>
        <fullName evidence="3">DUF2789 domain-containing protein</fullName>
    </recommendedName>
</protein>
<dbReference type="AlphaFoldDB" id="A0A0D7V3R8"/>
<organism evidence="1 2">
    <name type="scientific">Vreelandella aquamarina</name>
    <dbReference type="NCBI Taxonomy" id="77097"/>
    <lineage>
        <taxon>Bacteria</taxon>
        <taxon>Pseudomonadati</taxon>
        <taxon>Pseudomonadota</taxon>
        <taxon>Gammaproteobacteria</taxon>
        <taxon>Oceanospirillales</taxon>
        <taxon>Halomonadaceae</taxon>
        <taxon>Vreelandella</taxon>
    </lineage>
</organism>